<accession>A0A229UKN8</accession>
<sequence length="164" mass="18695">MNRALLLLYVILLFLYTTGFEADRFVTSTTHNRLKFALNHGGHDASLQVDKGQLSEGRIVFVRTEARSAFEASLRYNLQLHEDGTPESGSLLRAAPVVVFEDYVDDSTPGVLFPYRYTQESRRIDKLLKGPAVVYQVKVKLPRNNVLSFDGYIYKTVVYEYPLL</sequence>
<reference evidence="1 2" key="1">
    <citation type="submission" date="2017-07" db="EMBL/GenBank/DDBJ databases">
        <title>Genome sequencing and assembly of Paenibacillus rigui.</title>
        <authorList>
            <person name="Mayilraj S."/>
        </authorList>
    </citation>
    <scope>NUCLEOTIDE SEQUENCE [LARGE SCALE GENOMIC DNA]</scope>
    <source>
        <strain evidence="1 2">JCM 16352</strain>
    </source>
</reference>
<comment type="caution">
    <text evidence="1">The sequence shown here is derived from an EMBL/GenBank/DDBJ whole genome shotgun (WGS) entry which is preliminary data.</text>
</comment>
<evidence type="ECO:0000313" key="2">
    <source>
        <dbReference type="Proteomes" id="UP000215509"/>
    </source>
</evidence>
<dbReference type="AlphaFoldDB" id="A0A229UKN8"/>
<dbReference type="Proteomes" id="UP000215509">
    <property type="component" value="Unassembled WGS sequence"/>
</dbReference>
<dbReference type="RefSeq" id="WP_094017199.1">
    <property type="nucleotide sequence ID" value="NZ_NMQW01000036.1"/>
</dbReference>
<gene>
    <name evidence="1" type="ORF">CF651_22840</name>
</gene>
<protein>
    <submittedName>
        <fullName evidence="1">Uncharacterized protein</fullName>
    </submittedName>
</protein>
<keyword evidence="2" id="KW-1185">Reference proteome</keyword>
<organism evidence="1 2">
    <name type="scientific">Paenibacillus rigui</name>
    <dbReference type="NCBI Taxonomy" id="554312"/>
    <lineage>
        <taxon>Bacteria</taxon>
        <taxon>Bacillati</taxon>
        <taxon>Bacillota</taxon>
        <taxon>Bacilli</taxon>
        <taxon>Bacillales</taxon>
        <taxon>Paenibacillaceae</taxon>
        <taxon>Paenibacillus</taxon>
    </lineage>
</organism>
<dbReference type="OrthoDB" id="2937855at2"/>
<evidence type="ECO:0000313" key="1">
    <source>
        <dbReference type="EMBL" id="OXM83953.1"/>
    </source>
</evidence>
<dbReference type="EMBL" id="NMQW01000036">
    <property type="protein sequence ID" value="OXM83953.1"/>
    <property type="molecule type" value="Genomic_DNA"/>
</dbReference>
<name>A0A229UKN8_9BACL</name>
<proteinExistence type="predicted"/>